<accession>E7RDA5</accession>
<comment type="caution">
    <text evidence="2">The sequence shown here is derived from an EMBL/GenBank/DDBJ whole genome shotgun (WGS) entry which is preliminary data.</text>
</comment>
<keyword evidence="1" id="KW-0472">Membrane</keyword>
<evidence type="ECO:0000313" key="3">
    <source>
        <dbReference type="Proteomes" id="UP000003052"/>
    </source>
</evidence>
<dbReference type="EMBL" id="AEPB01000007">
    <property type="protein sequence ID" value="EGA91055.1"/>
    <property type="molecule type" value="Genomic_DNA"/>
</dbReference>
<dbReference type="RefSeq" id="WP_008428478.1">
    <property type="nucleotide sequence ID" value="NZ_AEPB01000007.1"/>
</dbReference>
<proteinExistence type="predicted"/>
<dbReference type="Proteomes" id="UP000003052">
    <property type="component" value="Unassembled WGS sequence"/>
</dbReference>
<organism evidence="2 3">
    <name type="scientific">Planococcus donghaensis MPA1U2</name>
    <dbReference type="NCBI Taxonomy" id="933115"/>
    <lineage>
        <taxon>Bacteria</taxon>
        <taxon>Bacillati</taxon>
        <taxon>Bacillota</taxon>
        <taxon>Bacilli</taxon>
        <taxon>Bacillales</taxon>
        <taxon>Caryophanaceae</taxon>
        <taxon>Planococcus</taxon>
    </lineage>
</organism>
<evidence type="ECO:0000256" key="1">
    <source>
        <dbReference type="SAM" id="Phobius"/>
    </source>
</evidence>
<evidence type="ECO:0000313" key="2">
    <source>
        <dbReference type="EMBL" id="EGA91055.1"/>
    </source>
</evidence>
<reference evidence="2 3" key="1">
    <citation type="journal article" date="2011" name="J. Bacteriol.">
        <title>The Draft Genome of Planococcus donghaensis MPA1U2 Reveals Nonsporulation Pathways Controlled by a Conserved Spo0A Regulon.</title>
        <authorList>
            <person name="Pearson M.D."/>
            <person name="Noller H.F."/>
        </authorList>
    </citation>
    <scope>NUCLEOTIDE SEQUENCE [LARGE SCALE GENOMIC DNA]</scope>
    <source>
        <strain evidence="2 3">MPA1U2</strain>
    </source>
</reference>
<dbReference type="AlphaFoldDB" id="E7RDA5"/>
<feature type="transmembrane region" description="Helical" evidence="1">
    <location>
        <begin position="43"/>
        <end position="63"/>
    </location>
</feature>
<name>E7RDA5_9BACL</name>
<dbReference type="OrthoDB" id="9816425at2"/>
<keyword evidence="1" id="KW-0812">Transmembrane</keyword>
<sequence>MDELTEMKASEKKLVQFEYKNAYLKTVENAHQTKYYSLKVWELFSLPLAFGLITLFIFAIWSYQKRIMKPLRPQIG</sequence>
<protein>
    <submittedName>
        <fullName evidence="2">Uncharacterized protein</fullName>
    </submittedName>
</protein>
<keyword evidence="1" id="KW-1133">Transmembrane helix</keyword>
<gene>
    <name evidence="2" type="ORF">GPDM_02165</name>
</gene>